<dbReference type="RefSeq" id="WP_265382016.1">
    <property type="nucleotide sequence ID" value="NZ_CP110615.1"/>
</dbReference>
<dbReference type="Proteomes" id="UP001164965">
    <property type="component" value="Chromosome"/>
</dbReference>
<evidence type="ECO:0000313" key="6">
    <source>
        <dbReference type="Proteomes" id="UP001164965"/>
    </source>
</evidence>
<evidence type="ECO:0000256" key="3">
    <source>
        <dbReference type="ARBA" id="ARBA00022842"/>
    </source>
</evidence>
<keyword evidence="6" id="KW-1185">Reference proteome</keyword>
<dbReference type="EMBL" id="CP110615">
    <property type="protein sequence ID" value="UZJ23908.1"/>
    <property type="molecule type" value="Genomic_DNA"/>
</dbReference>
<dbReference type="Pfam" id="PF03328">
    <property type="entry name" value="HpcH_HpaI"/>
    <property type="match status" value="1"/>
</dbReference>
<keyword evidence="3" id="KW-0460">Magnesium</keyword>
<dbReference type="Gene3D" id="3.20.20.60">
    <property type="entry name" value="Phosphoenolpyruvate-binding domains"/>
    <property type="match status" value="1"/>
</dbReference>
<dbReference type="InterPro" id="IPR005000">
    <property type="entry name" value="Aldolase/citrate-lyase_domain"/>
</dbReference>
<dbReference type="PANTHER" id="PTHR32308">
    <property type="entry name" value="LYASE BETA SUBUNIT, PUTATIVE (AFU_ORTHOLOGUE AFUA_4G13030)-RELATED"/>
    <property type="match status" value="1"/>
</dbReference>
<evidence type="ECO:0000256" key="1">
    <source>
        <dbReference type="ARBA" id="ARBA00001946"/>
    </source>
</evidence>
<comment type="cofactor">
    <cofactor evidence="1">
        <name>Mg(2+)</name>
        <dbReference type="ChEBI" id="CHEBI:18420"/>
    </cofactor>
</comment>
<dbReference type="InterPro" id="IPR011206">
    <property type="entry name" value="Citrate_lyase_beta/mcl1/mcl2"/>
</dbReference>
<reference evidence="5" key="1">
    <citation type="submission" date="2022-10" db="EMBL/GenBank/DDBJ databases">
        <title>Rhodococcus sp.75.</title>
        <authorList>
            <person name="Sun M."/>
        </authorList>
    </citation>
    <scope>NUCLEOTIDE SEQUENCE</scope>
    <source>
        <strain evidence="5">75</strain>
    </source>
</reference>
<organism evidence="5 6">
    <name type="scientific">Rhodococcus antarcticus</name>
    <dbReference type="NCBI Taxonomy" id="2987751"/>
    <lineage>
        <taxon>Bacteria</taxon>
        <taxon>Bacillati</taxon>
        <taxon>Actinomycetota</taxon>
        <taxon>Actinomycetes</taxon>
        <taxon>Mycobacteriales</taxon>
        <taxon>Nocardiaceae</taxon>
        <taxon>Rhodococcus</taxon>
    </lineage>
</organism>
<dbReference type="PIRSF" id="PIRSF015582">
    <property type="entry name" value="Cit_lyase_B"/>
    <property type="match status" value="1"/>
</dbReference>
<name>A0ABY6NY48_9NOCA</name>
<dbReference type="PANTHER" id="PTHR32308:SF10">
    <property type="entry name" value="CITRATE LYASE SUBUNIT BETA"/>
    <property type="match status" value="1"/>
</dbReference>
<accession>A0ABY6NY48</accession>
<evidence type="ECO:0000256" key="2">
    <source>
        <dbReference type="ARBA" id="ARBA00022723"/>
    </source>
</evidence>
<dbReference type="InterPro" id="IPR040442">
    <property type="entry name" value="Pyrv_kinase-like_dom_sf"/>
</dbReference>
<sequence>MSISANRSRIDPGIARSWLLVPANRPERFTSAADGAADVVVLDVEDAVAETGKTLARANVLAWLRAGGQAWVRVNGTTTAHWATDLDALADTPGLLGVVLAKTESAAEVDDTAARLPAGTPVVALVESALGVEAALEVARASATLRLAFGVGDYCRDTGASKDPLALAYPRSRLVVASRAAGLGGPVDGPTLAVDEAALVRETQLAASLGMTGRLSLRAEQAPTLNRLLSPGAPAVAAARGVVAELGEDGARVRDGSDGPRLAGAKKVLALAAALAGHPAP</sequence>
<dbReference type="InterPro" id="IPR015813">
    <property type="entry name" value="Pyrv/PenolPyrv_kinase-like_dom"/>
</dbReference>
<evidence type="ECO:0000259" key="4">
    <source>
        <dbReference type="Pfam" id="PF03328"/>
    </source>
</evidence>
<protein>
    <submittedName>
        <fullName evidence="5">Aldolase/citrate lyase family protein</fullName>
    </submittedName>
</protein>
<evidence type="ECO:0000313" key="5">
    <source>
        <dbReference type="EMBL" id="UZJ23908.1"/>
    </source>
</evidence>
<gene>
    <name evidence="5" type="ORF">RHODO2019_11990</name>
</gene>
<keyword evidence="5" id="KW-0456">Lyase</keyword>
<feature type="domain" description="HpcH/HpaI aldolase/citrate lyase" evidence="4">
    <location>
        <begin position="16"/>
        <end position="215"/>
    </location>
</feature>
<keyword evidence="2" id="KW-0479">Metal-binding</keyword>
<dbReference type="SUPFAM" id="SSF51621">
    <property type="entry name" value="Phosphoenolpyruvate/pyruvate domain"/>
    <property type="match status" value="1"/>
</dbReference>
<proteinExistence type="predicted"/>
<dbReference type="GO" id="GO:0016829">
    <property type="term" value="F:lyase activity"/>
    <property type="evidence" value="ECO:0007669"/>
    <property type="project" value="UniProtKB-KW"/>
</dbReference>